<comment type="caution">
    <text evidence="4">The sequence shown here is derived from an EMBL/GenBank/DDBJ whole genome shotgun (WGS) entry which is preliminary data.</text>
</comment>
<dbReference type="RefSeq" id="XP_066709785.1">
    <property type="nucleotide sequence ID" value="XM_066864824.1"/>
</dbReference>
<dbReference type="GeneID" id="92097887"/>
<dbReference type="PANTHER" id="PTHR24320:SF283">
    <property type="entry name" value="RETINOL DEHYDROGENASE 11"/>
    <property type="match status" value="1"/>
</dbReference>
<reference evidence="4 5" key="1">
    <citation type="submission" date="2023-01" db="EMBL/GenBank/DDBJ databases">
        <title>Analysis of 21 Apiospora genomes using comparative genomics revels a genus with tremendous synthesis potential of carbohydrate active enzymes and secondary metabolites.</title>
        <authorList>
            <person name="Sorensen T."/>
        </authorList>
    </citation>
    <scope>NUCLEOTIDE SEQUENCE [LARGE SCALE GENOMIC DNA]</scope>
    <source>
        <strain evidence="4 5">CBS 135458</strain>
    </source>
</reference>
<dbReference type="InterPro" id="IPR036291">
    <property type="entry name" value="NAD(P)-bd_dom_sf"/>
</dbReference>
<accession>A0ABR1T8K0</accession>
<protein>
    <recommendedName>
        <fullName evidence="6">NAD(P)-binding protein</fullName>
    </recommendedName>
</protein>
<dbReference type="EMBL" id="JAQQWL010000013">
    <property type="protein sequence ID" value="KAK8042932.1"/>
    <property type="molecule type" value="Genomic_DNA"/>
</dbReference>
<dbReference type="Gene3D" id="3.40.50.720">
    <property type="entry name" value="NAD(P)-binding Rossmann-like Domain"/>
    <property type="match status" value="1"/>
</dbReference>
<name>A0ABR1T8K0_9PEZI</name>
<gene>
    <name evidence="4" type="ORF">PG994_013415</name>
</gene>
<proteinExistence type="inferred from homology"/>
<keyword evidence="2" id="KW-0560">Oxidoreductase</keyword>
<evidence type="ECO:0000256" key="1">
    <source>
        <dbReference type="ARBA" id="ARBA00006484"/>
    </source>
</evidence>
<dbReference type="SUPFAM" id="SSF51735">
    <property type="entry name" value="NAD(P)-binding Rossmann-fold domains"/>
    <property type="match status" value="1"/>
</dbReference>
<evidence type="ECO:0000313" key="5">
    <source>
        <dbReference type="Proteomes" id="UP001480595"/>
    </source>
</evidence>
<dbReference type="PRINTS" id="PR00080">
    <property type="entry name" value="SDRFAMILY"/>
</dbReference>
<comment type="similarity">
    <text evidence="1 3">Belongs to the short-chain dehydrogenases/reductases (SDR) family.</text>
</comment>
<dbReference type="InterPro" id="IPR002347">
    <property type="entry name" value="SDR_fam"/>
</dbReference>
<evidence type="ECO:0000313" key="4">
    <source>
        <dbReference type="EMBL" id="KAK8042932.1"/>
    </source>
</evidence>
<organism evidence="4 5">
    <name type="scientific">Apiospora phragmitis</name>
    <dbReference type="NCBI Taxonomy" id="2905665"/>
    <lineage>
        <taxon>Eukaryota</taxon>
        <taxon>Fungi</taxon>
        <taxon>Dikarya</taxon>
        <taxon>Ascomycota</taxon>
        <taxon>Pezizomycotina</taxon>
        <taxon>Sordariomycetes</taxon>
        <taxon>Xylariomycetidae</taxon>
        <taxon>Amphisphaeriales</taxon>
        <taxon>Apiosporaceae</taxon>
        <taxon>Apiospora</taxon>
    </lineage>
</organism>
<evidence type="ECO:0000256" key="3">
    <source>
        <dbReference type="RuleBase" id="RU000363"/>
    </source>
</evidence>
<evidence type="ECO:0008006" key="6">
    <source>
        <dbReference type="Google" id="ProtNLM"/>
    </source>
</evidence>
<dbReference type="Proteomes" id="UP001480595">
    <property type="component" value="Unassembled WGS sequence"/>
</dbReference>
<keyword evidence="5" id="KW-1185">Reference proteome</keyword>
<dbReference type="Pfam" id="PF00106">
    <property type="entry name" value="adh_short"/>
    <property type="match status" value="1"/>
</dbReference>
<evidence type="ECO:0000256" key="2">
    <source>
        <dbReference type="ARBA" id="ARBA00023002"/>
    </source>
</evidence>
<dbReference type="PANTHER" id="PTHR24320">
    <property type="entry name" value="RETINOL DEHYDROGENASE"/>
    <property type="match status" value="1"/>
</dbReference>
<sequence>MASNPTWGEKTAGSEVAKTFADQVKGRNDDSERHRGAGPAHIILASRTQAKLEQAATELRSAHPGIDIQTVLLDLASQAAVRQAAAEIAARIPKLDLLINNAGAVVMTRRLTAEGIELQFGANHVGHFLFTKQLMPLLEAAAKASEAGATRIVNLSSQGHRCSPVRFHDINIEGKEVPDEEKQPSGMPPAFNRVNDDGYMPIVAYGQSKSANILFTMALQQRLKSRALRPLQFIREVSLLPTSSPPLSFGDMEFRQACQRVANFVKAIDTNLGREHDPEMAEAISKTATYWKTLDEGSATTLVAALDPRSTIAEPAPWAKNAESAEKLWRLSEELIGEKFDL</sequence>